<dbReference type="Pfam" id="PF20157">
    <property type="entry name" value="Maf_flag10_N"/>
    <property type="match status" value="1"/>
</dbReference>
<evidence type="ECO:0000259" key="2">
    <source>
        <dbReference type="Pfam" id="PF20157"/>
    </source>
</evidence>
<dbReference type="PANTHER" id="PTHR41786:SF1">
    <property type="entry name" value="6-HYDROXYMETHYLPTERIN DIPHOSPHOKINASE MPTE-LIKE DOMAIN-CONTAINING PROTEIN"/>
    <property type="match status" value="1"/>
</dbReference>
<dbReference type="Proteomes" id="UP000617402">
    <property type="component" value="Unassembled WGS sequence"/>
</dbReference>
<protein>
    <submittedName>
        <fullName evidence="3">Motility associated factor glycosyltransferase family protein</fullName>
    </submittedName>
</protein>
<feature type="domain" description="6-hydroxymethylpterin diphosphokinase MptE-like" evidence="1">
    <location>
        <begin position="240"/>
        <end position="408"/>
    </location>
</feature>
<reference evidence="3 4" key="1">
    <citation type="submission" date="2020-07" db="EMBL/GenBank/DDBJ databases">
        <title>Draft whole-genome sequence of Heliobacterium chlorum DSM 3682, type strain.</title>
        <authorList>
            <person name="Kyndt J.A."/>
            <person name="Meyer T.E."/>
            <person name="Imhoff J.F."/>
        </authorList>
    </citation>
    <scope>NUCLEOTIDE SEQUENCE [LARGE SCALE GENOMIC DNA]</scope>
    <source>
        <strain evidence="3 4">DSM 3682</strain>
    </source>
</reference>
<dbReference type="PANTHER" id="PTHR41786">
    <property type="entry name" value="MOTILITY ACCESSORY FACTOR MAF"/>
    <property type="match status" value="1"/>
</dbReference>
<sequence length="649" mass="74829">MSEQVTDENFIGTITESLWKKNLDHLKQYRIDLFEQLTEMAQHHGVTLDALRERALAEDTHFLPCKRRGYTLVRQHEGKKIFLHSQYDSSREAEDWAAEKLRGYDKEKQGKVDHIFLMGIGLGYHLLDLCRQKDTEGLIIAFESRIEYFVYSLSINDWTSIIESNKVKLLFGSPAKDYPKTIGDWLDIYHLESVRLVDYTPVKKWDEPFYQEIAKEILAVIKRLATQLHTILFFSDYWVENVLRNLPHAFNAPGAGNLFGKFEGIPAIVVAAGPSLSKVLPELQKWKAHAILIAVDTAMRPLLQAGIEPDFVVAIDGSKLNHRHFEGVQCKAPLIFDFTTYWEISDSYIGPRMINFTRGIYKPLFPPDLFERNVIESGPSVAHVSYHFARQMGCNPVIFVGQDLCYVDGFTHAEGTALRKKEEQGGKLISVVNMYGEAVNTTGPFIIFKEQFETYFELFPNTKVYNASIGGLSIKGAPEVRLENIPELSNDPRLIEESRKRIQEMQNRGPLIEEKEPMIDDLRIVLEEMDKAKELCKKGLELTKQMWKLYDDYDSPVFQKEIGQILDDLDSIDQELKQFTKINWLLASPFQWHYYAFFRRADVMVDEEESISGKKAAETSRILYQTIDQMVNKYYSIVEESLERIIAIN</sequence>
<gene>
    <name evidence="3" type="ORF">H1S01_08005</name>
</gene>
<comment type="caution">
    <text evidence="3">The sequence shown here is derived from an EMBL/GenBank/DDBJ whole genome shotgun (WGS) entry which is preliminary data.</text>
</comment>
<evidence type="ECO:0000313" key="3">
    <source>
        <dbReference type="EMBL" id="MBC9784453.1"/>
    </source>
</evidence>
<accession>A0ABR7T0Y5</accession>
<dbReference type="InterPro" id="IPR002826">
    <property type="entry name" value="MptE-like"/>
</dbReference>
<proteinExistence type="predicted"/>
<dbReference type="RefSeq" id="WP_188039570.1">
    <property type="nucleotide sequence ID" value="NZ_JACVHF010000006.1"/>
</dbReference>
<dbReference type="EMBL" id="JACVHF010000006">
    <property type="protein sequence ID" value="MBC9784453.1"/>
    <property type="molecule type" value="Genomic_DNA"/>
</dbReference>
<organism evidence="3 4">
    <name type="scientific">Heliobacterium chlorum</name>
    <dbReference type="NCBI Taxonomy" id="2698"/>
    <lineage>
        <taxon>Bacteria</taxon>
        <taxon>Bacillati</taxon>
        <taxon>Bacillota</taxon>
        <taxon>Clostridia</taxon>
        <taxon>Eubacteriales</taxon>
        <taxon>Heliobacteriaceae</taxon>
        <taxon>Heliobacterium</taxon>
    </lineage>
</organism>
<feature type="domain" description="Glycosyltransferase Maf N-terminal" evidence="2">
    <location>
        <begin position="66"/>
        <end position="164"/>
    </location>
</feature>
<evidence type="ECO:0000313" key="4">
    <source>
        <dbReference type="Proteomes" id="UP000617402"/>
    </source>
</evidence>
<name>A0ABR7T0Y5_HELCL</name>
<keyword evidence="4" id="KW-1185">Reference proteome</keyword>
<dbReference type="InterPro" id="IPR045376">
    <property type="entry name" value="Maf_N"/>
</dbReference>
<evidence type="ECO:0000259" key="1">
    <source>
        <dbReference type="Pfam" id="PF01973"/>
    </source>
</evidence>
<dbReference type="Pfam" id="PF01973">
    <property type="entry name" value="MptE-like"/>
    <property type="match status" value="1"/>
</dbReference>